<comment type="caution">
    <text evidence="9">The sequence shown here is derived from an EMBL/GenBank/DDBJ whole genome shotgun (WGS) entry which is preliminary data.</text>
</comment>
<dbReference type="Gene3D" id="1.10.10.60">
    <property type="entry name" value="Homeodomain-like"/>
    <property type="match status" value="1"/>
</dbReference>
<feature type="region of interest" description="Disordered" evidence="7">
    <location>
        <begin position="965"/>
        <end position="1003"/>
    </location>
</feature>
<feature type="compositionally biased region" description="Polar residues" evidence="7">
    <location>
        <begin position="109"/>
        <end position="121"/>
    </location>
</feature>
<dbReference type="OrthoDB" id="3260841at2759"/>
<feature type="compositionally biased region" description="Low complexity" evidence="7">
    <location>
        <begin position="239"/>
        <end position="248"/>
    </location>
</feature>
<reference evidence="9 10" key="1">
    <citation type="journal article" date="2019" name="Fungal Biol. Biotechnol.">
        <title>Draft genome sequence of fastidious pathogen Ceratobasidium theobromae, which causes vascular-streak dieback in Theobroma cacao.</title>
        <authorList>
            <person name="Ali S.S."/>
            <person name="Asman A."/>
            <person name="Shao J."/>
            <person name="Firmansyah A.P."/>
            <person name="Susilo A.W."/>
            <person name="Rosmana A."/>
            <person name="McMahon P."/>
            <person name="Junaid M."/>
            <person name="Guest D."/>
            <person name="Kheng T.Y."/>
            <person name="Meinhardt L.W."/>
            <person name="Bailey B.A."/>
        </authorList>
    </citation>
    <scope>NUCLEOTIDE SEQUENCE [LARGE SCALE GENOMIC DNA]</scope>
    <source>
        <strain evidence="9 10">CT2</strain>
    </source>
</reference>
<feature type="region of interest" description="Disordered" evidence="7">
    <location>
        <begin position="513"/>
        <end position="582"/>
    </location>
</feature>
<evidence type="ECO:0000259" key="8">
    <source>
        <dbReference type="PROSITE" id="PS50071"/>
    </source>
</evidence>
<evidence type="ECO:0000256" key="6">
    <source>
        <dbReference type="RuleBase" id="RU000682"/>
    </source>
</evidence>
<dbReference type="PROSITE" id="PS50071">
    <property type="entry name" value="HOMEOBOX_2"/>
    <property type="match status" value="2"/>
</dbReference>
<dbReference type="GO" id="GO:0030154">
    <property type="term" value="P:cell differentiation"/>
    <property type="evidence" value="ECO:0007669"/>
    <property type="project" value="TreeGrafter"/>
</dbReference>
<dbReference type="GO" id="GO:0006357">
    <property type="term" value="P:regulation of transcription by RNA polymerase II"/>
    <property type="evidence" value="ECO:0007669"/>
    <property type="project" value="TreeGrafter"/>
</dbReference>
<feature type="compositionally biased region" description="Basic and acidic residues" evidence="7">
    <location>
        <begin position="10"/>
        <end position="24"/>
    </location>
</feature>
<keyword evidence="2 5" id="KW-0238">DNA-binding</keyword>
<feature type="DNA-binding region" description="Homeobox" evidence="5">
    <location>
        <begin position="1095"/>
        <end position="1154"/>
    </location>
</feature>
<evidence type="ECO:0000256" key="7">
    <source>
        <dbReference type="SAM" id="MobiDB-lite"/>
    </source>
</evidence>
<feature type="compositionally biased region" description="Low complexity" evidence="7">
    <location>
        <begin position="1275"/>
        <end position="1284"/>
    </location>
</feature>
<feature type="region of interest" description="Disordered" evidence="7">
    <location>
        <begin position="239"/>
        <end position="288"/>
    </location>
</feature>
<dbReference type="CDD" id="cd00086">
    <property type="entry name" value="homeodomain"/>
    <property type="match status" value="2"/>
</dbReference>
<keyword evidence="4 5" id="KW-0539">Nucleus</keyword>
<evidence type="ECO:0000256" key="2">
    <source>
        <dbReference type="ARBA" id="ARBA00023125"/>
    </source>
</evidence>
<feature type="compositionally biased region" description="Pro residues" evidence="7">
    <location>
        <begin position="1190"/>
        <end position="1199"/>
    </location>
</feature>
<feature type="compositionally biased region" description="Pro residues" evidence="7">
    <location>
        <begin position="916"/>
        <end position="934"/>
    </location>
</feature>
<feature type="region of interest" description="Disordered" evidence="7">
    <location>
        <begin position="1148"/>
        <end position="1333"/>
    </location>
</feature>
<feature type="compositionally biased region" description="Basic and acidic residues" evidence="7">
    <location>
        <begin position="1307"/>
        <end position="1333"/>
    </location>
</feature>
<dbReference type="InterPro" id="IPR009057">
    <property type="entry name" value="Homeodomain-like_sf"/>
</dbReference>
<evidence type="ECO:0000313" key="10">
    <source>
        <dbReference type="Proteomes" id="UP000383932"/>
    </source>
</evidence>
<keyword evidence="3 5" id="KW-0371">Homeobox</keyword>
<feature type="compositionally biased region" description="Basic and acidic residues" evidence="7">
    <location>
        <begin position="1237"/>
        <end position="1253"/>
    </location>
</feature>
<organism evidence="9 10">
    <name type="scientific">Ceratobasidium theobromae</name>
    <dbReference type="NCBI Taxonomy" id="1582974"/>
    <lineage>
        <taxon>Eukaryota</taxon>
        <taxon>Fungi</taxon>
        <taxon>Dikarya</taxon>
        <taxon>Basidiomycota</taxon>
        <taxon>Agaricomycotina</taxon>
        <taxon>Agaricomycetes</taxon>
        <taxon>Cantharellales</taxon>
        <taxon>Ceratobasidiaceae</taxon>
        <taxon>Ceratobasidium</taxon>
    </lineage>
</organism>
<dbReference type="Pfam" id="PF00046">
    <property type="entry name" value="Homeodomain"/>
    <property type="match status" value="1"/>
</dbReference>
<sequence>MSSSRQPITDAERTLHEESVRESGDESDVMDNIVFNRPITRRMSRGKAPTPVAMHIGLRRSGRKSNSMPPPRTPRVSQGTSSPPSSSPQPRSQSCSSQSEPHGTDEPTGMSQELAQVTVASQEPIDSRMEDAEGAPMDAPTGAETVPDSEPEPENEVPPTSARTLPAFVFDPEPERAAVLRASKAGATRTTLALPVFSVSPPVDAVGPPSQSGPGAEDPFDSSCSSIGTTLTFDLSIPASTSSVSSNSAILPEAPRVQHTPRRSARLSGISACSTVSSTSTSPMKTRARFKPNVFDTVTLRQTRAKLKVDETGPSRALLFGATASTSKGKEREQDSPPPAPKSDMPRATKEPKPQLGSLSPASEAVLANLQESLKASMKRPGPTVSAMKRHNEEVEPGSPTKRARFDLGPAQSQSRPTRIHVHPPLAKPSGSFTGPHAPIVVRGSSSPSRQQLLLNRPAGPPMRVPVGQQNQRAFPARVLSPVRTGSYNNMVNGNGLGQVDGHVARKSKSEVLIESSSPVRAGRGGTSRLPVAGRRKEEKNSMVGDENGASGSGQKLEVPSVVGRERTPPTPLETPGSPGSSTSTLIMDVPLFYQPPSAEEGTRRQREQGKVKVAAAAAAALRCLPLQRAPRRIIPDGSALQELAVGSDGQKELQRLTAANTERNTAYECVIERTNRYVDEPRPPSPTSRVRTKAQKAREMERQSRDERAQRRAARGSASASEERVAVEDEWTEEAGAGRRVRWARALVHDDAGVGLHAPGAGPGARGCLARVGGVYAQERSELTIADIWAGPAREHGGKWGGGAGGAGGGGAVGVIHDGVPPTEHAELGTAGAAGECVCAVVVGAPASVDRADPRREHQQINVWFCNRRTKAKREKEQMPGCFIPQLLSQREPPVPPAMAREPTPSSRASSTTPDPRPIALPPIRTTPPPVPTPVSASSAASIQAKLSSSLSAALLGSAASSAYRTPYEPRRRSPSPRRRRSTSPRPLRQHTYPPYRAHSGSPPFKAFPAALPAPPTTKPDLYRFAGGLLCVVMFTGLCVADDKLPLAAAPHVGALQAAPHVGAFHSLPVVGVFQGTAPPPAELPISVWQAHPLVRTRARITRDQLRALEALFAKTWFPTSQQRAEAATATGMREYSVTVWFQNRRSKAKKEGITPPEGDRAKLRKDKGPKRDLGTHVFEVGSSRHPDPVPAYPPPQPEQNLVWLEDARSRGRVKPQSPRITDNPPSRSPRSRSWSADHSDADMESESESRPQYRQYSRDSLYPPLPPYDPPLRRQSSSSSHSAVRRRNSGHSLSASEDDLLVQPPHDRPAKRSRRENDHAPEAHSDPDPTS</sequence>
<feature type="compositionally biased region" description="Low complexity" evidence="7">
    <location>
        <begin position="268"/>
        <end position="285"/>
    </location>
</feature>
<dbReference type="InterPro" id="IPR051000">
    <property type="entry name" value="Homeobox_DNA-bind_prot"/>
</dbReference>
<feature type="compositionally biased region" description="Basic and acidic residues" evidence="7">
    <location>
        <begin position="1151"/>
        <end position="1163"/>
    </location>
</feature>
<evidence type="ECO:0000256" key="5">
    <source>
        <dbReference type="PROSITE-ProRule" id="PRU00108"/>
    </source>
</evidence>
<feature type="region of interest" description="Disordered" evidence="7">
    <location>
        <begin position="1"/>
        <end position="165"/>
    </location>
</feature>
<keyword evidence="10" id="KW-1185">Reference proteome</keyword>
<dbReference type="SUPFAM" id="SSF46689">
    <property type="entry name" value="Homeodomain-like"/>
    <property type="match status" value="1"/>
</dbReference>
<comment type="subcellular location">
    <subcellularLocation>
        <location evidence="1 5 6">Nucleus</location>
    </subcellularLocation>
</comment>
<dbReference type="GO" id="GO:0005634">
    <property type="term" value="C:nucleus"/>
    <property type="evidence" value="ECO:0007669"/>
    <property type="project" value="UniProtKB-SubCell"/>
</dbReference>
<feature type="compositionally biased region" description="Basic residues" evidence="7">
    <location>
        <begin position="974"/>
        <end position="984"/>
    </location>
</feature>
<dbReference type="PANTHER" id="PTHR24324">
    <property type="entry name" value="HOMEOBOX PROTEIN HHEX"/>
    <property type="match status" value="1"/>
</dbReference>
<dbReference type="SMART" id="SM00389">
    <property type="entry name" value="HOX"/>
    <property type="match status" value="1"/>
</dbReference>
<feature type="compositionally biased region" description="Low complexity" evidence="7">
    <location>
        <begin position="77"/>
        <end position="99"/>
    </location>
</feature>
<feature type="compositionally biased region" description="Polar residues" evidence="7">
    <location>
        <begin position="444"/>
        <end position="454"/>
    </location>
</feature>
<feature type="region of interest" description="Disordered" evidence="7">
    <location>
        <begin position="677"/>
        <end position="730"/>
    </location>
</feature>
<gene>
    <name evidence="9" type="ORF">CTheo_1226</name>
</gene>
<dbReference type="PANTHER" id="PTHR24324:SF5">
    <property type="entry name" value="HEMATOPOIETICALLY-EXPRESSED HOMEOBOX PROTEIN HHEX"/>
    <property type="match status" value="1"/>
</dbReference>
<feature type="region of interest" description="Disordered" evidence="7">
    <location>
        <begin position="886"/>
        <end position="938"/>
    </location>
</feature>
<protein>
    <recommendedName>
        <fullName evidence="8">Homeobox domain-containing protein</fullName>
    </recommendedName>
</protein>
<feature type="compositionally biased region" description="Basic and acidic residues" evidence="7">
    <location>
        <begin position="697"/>
        <end position="711"/>
    </location>
</feature>
<evidence type="ECO:0000313" key="9">
    <source>
        <dbReference type="EMBL" id="KAB5595354.1"/>
    </source>
</evidence>
<feature type="domain" description="Homeobox" evidence="8">
    <location>
        <begin position="1093"/>
        <end position="1153"/>
    </location>
</feature>
<dbReference type="GO" id="GO:0000978">
    <property type="term" value="F:RNA polymerase II cis-regulatory region sequence-specific DNA binding"/>
    <property type="evidence" value="ECO:0007669"/>
    <property type="project" value="TreeGrafter"/>
</dbReference>
<evidence type="ECO:0000256" key="3">
    <source>
        <dbReference type="ARBA" id="ARBA00023155"/>
    </source>
</evidence>
<feature type="compositionally biased region" description="Low complexity" evidence="7">
    <location>
        <begin position="902"/>
        <end position="915"/>
    </location>
</feature>
<feature type="domain" description="Homeobox" evidence="8">
    <location>
        <begin position="860"/>
        <end position="876"/>
    </location>
</feature>
<feature type="compositionally biased region" description="Basic and acidic residues" evidence="7">
    <location>
        <begin position="344"/>
        <end position="353"/>
    </location>
</feature>
<feature type="region of interest" description="Disordered" evidence="7">
    <location>
        <begin position="318"/>
        <end position="475"/>
    </location>
</feature>
<feature type="DNA-binding region" description="Homeobox" evidence="5">
    <location>
        <begin position="862"/>
        <end position="877"/>
    </location>
</feature>
<dbReference type="EMBL" id="SSOP01000010">
    <property type="protein sequence ID" value="KAB5595354.1"/>
    <property type="molecule type" value="Genomic_DNA"/>
</dbReference>
<evidence type="ECO:0000256" key="1">
    <source>
        <dbReference type="ARBA" id="ARBA00004123"/>
    </source>
</evidence>
<dbReference type="InterPro" id="IPR001356">
    <property type="entry name" value="HD"/>
</dbReference>
<proteinExistence type="predicted"/>
<accession>A0A5N5QUK6</accession>
<evidence type="ECO:0000256" key="4">
    <source>
        <dbReference type="ARBA" id="ARBA00023242"/>
    </source>
</evidence>
<name>A0A5N5QUK6_9AGAM</name>
<dbReference type="Proteomes" id="UP000383932">
    <property type="component" value="Unassembled WGS sequence"/>
</dbReference>
<feature type="region of interest" description="Disordered" evidence="7">
    <location>
        <begin position="199"/>
        <end position="225"/>
    </location>
</feature>